<dbReference type="AlphaFoldDB" id="A0AAW2ZAK5"/>
<keyword evidence="1" id="KW-0175">Coiled coil</keyword>
<dbReference type="Gene3D" id="3.40.50.720">
    <property type="entry name" value="NAD(P)-binding Rossmann-like Domain"/>
    <property type="match status" value="2"/>
</dbReference>
<feature type="coiled-coil region" evidence="1">
    <location>
        <begin position="480"/>
        <end position="511"/>
    </location>
</feature>
<dbReference type="GO" id="GO:0005737">
    <property type="term" value="C:cytoplasm"/>
    <property type="evidence" value="ECO:0007669"/>
    <property type="project" value="TreeGrafter"/>
</dbReference>
<evidence type="ECO:0000313" key="3">
    <source>
        <dbReference type="EMBL" id="KAL0485940.1"/>
    </source>
</evidence>
<feature type="region of interest" description="Disordered" evidence="2">
    <location>
        <begin position="537"/>
        <end position="607"/>
    </location>
</feature>
<feature type="compositionally biased region" description="Basic and acidic residues" evidence="2">
    <location>
        <begin position="592"/>
        <end position="607"/>
    </location>
</feature>
<feature type="compositionally biased region" description="Acidic residues" evidence="2">
    <location>
        <begin position="578"/>
        <end position="591"/>
    </location>
</feature>
<proteinExistence type="predicted"/>
<organism evidence="3 4">
    <name type="scientific">Acrasis kona</name>
    <dbReference type="NCBI Taxonomy" id="1008807"/>
    <lineage>
        <taxon>Eukaryota</taxon>
        <taxon>Discoba</taxon>
        <taxon>Heterolobosea</taxon>
        <taxon>Tetramitia</taxon>
        <taxon>Eutetramitia</taxon>
        <taxon>Acrasidae</taxon>
        <taxon>Acrasis</taxon>
    </lineage>
</organism>
<dbReference type="GO" id="GO:0016491">
    <property type="term" value="F:oxidoreductase activity"/>
    <property type="evidence" value="ECO:0007669"/>
    <property type="project" value="TreeGrafter"/>
</dbReference>
<dbReference type="EMBL" id="JAOPGA020001189">
    <property type="protein sequence ID" value="KAL0485940.1"/>
    <property type="molecule type" value="Genomic_DNA"/>
</dbReference>
<gene>
    <name evidence="3" type="ORF">AKO1_006714</name>
</gene>
<accession>A0AAW2ZAK5</accession>
<protein>
    <submittedName>
        <fullName evidence="3">Uncharacterized protein</fullName>
    </submittedName>
</protein>
<dbReference type="SUPFAM" id="SSF51735">
    <property type="entry name" value="NAD(P)-binding Rossmann-fold domains"/>
    <property type="match status" value="1"/>
</dbReference>
<dbReference type="Proteomes" id="UP001431209">
    <property type="component" value="Unassembled WGS sequence"/>
</dbReference>
<reference evidence="3 4" key="1">
    <citation type="submission" date="2024-03" db="EMBL/GenBank/DDBJ databases">
        <title>The Acrasis kona genome and developmental transcriptomes reveal deep origins of eukaryotic multicellular pathways.</title>
        <authorList>
            <person name="Sheikh S."/>
            <person name="Fu C.-J."/>
            <person name="Brown M.W."/>
            <person name="Baldauf S.L."/>
        </authorList>
    </citation>
    <scope>NUCLEOTIDE SEQUENCE [LARGE SCALE GENOMIC DNA]</scope>
    <source>
        <strain evidence="3 4">ATCC MYA-3509</strain>
    </source>
</reference>
<dbReference type="InterPro" id="IPR002347">
    <property type="entry name" value="SDR_fam"/>
</dbReference>
<comment type="caution">
    <text evidence="3">The sequence shown here is derived from an EMBL/GenBank/DDBJ whole genome shotgun (WGS) entry which is preliminary data.</text>
</comment>
<dbReference type="Pfam" id="PF00106">
    <property type="entry name" value="adh_short"/>
    <property type="match status" value="2"/>
</dbReference>
<evidence type="ECO:0000313" key="4">
    <source>
        <dbReference type="Proteomes" id="UP001431209"/>
    </source>
</evidence>
<sequence length="760" mass="88255">MDVEKDNFDKQIYKTVPESNVAHHLIKRLFEYNSKSKKSKFVLAGGFVLKSLTQEYFDNEYYGIGTRSDIDVFLMEYGDDIEHNDKILKDILKSLDEIKIENDFMVAMYSNTINIISNGGYDVQIVLRRIHSIEELLVLFDLDCCRFAYDGTTVYTINEGMRAYKTKKNYVPADLLDNEMYYRRATKYGHRGYTTLFLDVGLLDHLSNPNIMIKPTEAIKTDERYISQNDPWELAELSEEDLEEVCYNRNTSRPYDDDSEFYTSLNRMEYSDFVAYYKGGIKKLKKNLPSHEDGLMMFPEKSFIEHITKIDFVITRRFGELFETNASKLFIEYYRDVHLAKKYLISRCYLCGRYSQKSSNEECVERCHAFCADCKRIEQDYCKQTRDLTGHVAIVTGARIKIGFEVCLRLLRAGCKVIATTRFVSDALDRFKEKGDYDQFKNLLLEIYPLDLRNGLAVNTFCEYITKKYPRISILINNAAQTVKREHQFYKKELKKEEKSIKKGLDEERKELLSGHLNYLNSYMIPKKALKQETKLAIKNQPKKKKKKQESDEDISDSSLPFSDDEVSQSSLKSDSDQDKDEEVDQDDEDKDEHYPDEVDRFGVQVDNRENHTWNTKLNNVQDQEVIEVQAINNISPTLLVSKLQPLMKVDKNSQPKRSYIINVTSHEGQFNTTGKTDFHAHTNMSKAALNMLTRTLASEYARNGIIMNSVDTGWVSSAIKTFREAPLDADNGAARVLFPIIKNNDEYGVLYKNYKPANW</sequence>
<dbReference type="PANTHER" id="PTHR43544:SF2">
    <property type="entry name" value="OXIDOREDUCTASE"/>
    <property type="match status" value="1"/>
</dbReference>
<name>A0AAW2ZAK5_9EUKA</name>
<dbReference type="InterPro" id="IPR051468">
    <property type="entry name" value="Fungal_SecMetab_SDRs"/>
</dbReference>
<dbReference type="InterPro" id="IPR036291">
    <property type="entry name" value="NAD(P)-bd_dom_sf"/>
</dbReference>
<evidence type="ECO:0000256" key="1">
    <source>
        <dbReference type="SAM" id="Coils"/>
    </source>
</evidence>
<dbReference type="PANTHER" id="PTHR43544">
    <property type="entry name" value="SHORT-CHAIN DEHYDROGENASE/REDUCTASE"/>
    <property type="match status" value="1"/>
</dbReference>
<keyword evidence="4" id="KW-1185">Reference proteome</keyword>
<evidence type="ECO:0000256" key="2">
    <source>
        <dbReference type="SAM" id="MobiDB-lite"/>
    </source>
</evidence>